<keyword evidence="2" id="KW-1185">Reference proteome</keyword>
<organism evidence="1 2">
    <name type="scientific">Streptomyces cinerochromogenes</name>
    <dbReference type="NCBI Taxonomy" id="66422"/>
    <lineage>
        <taxon>Bacteria</taxon>
        <taxon>Bacillati</taxon>
        <taxon>Actinomycetota</taxon>
        <taxon>Actinomycetes</taxon>
        <taxon>Kitasatosporales</taxon>
        <taxon>Streptomycetaceae</taxon>
        <taxon>Streptomyces</taxon>
    </lineage>
</organism>
<reference evidence="1 2" key="1">
    <citation type="submission" date="2024-10" db="EMBL/GenBank/DDBJ databases">
        <title>The Natural Products Discovery Center: Release of the First 8490 Sequenced Strains for Exploring Actinobacteria Biosynthetic Diversity.</title>
        <authorList>
            <person name="Kalkreuter E."/>
            <person name="Kautsar S.A."/>
            <person name="Yang D."/>
            <person name="Bader C.D."/>
            <person name="Teijaro C.N."/>
            <person name="Fluegel L."/>
            <person name="Davis C.M."/>
            <person name="Simpson J.R."/>
            <person name="Lauterbach L."/>
            <person name="Steele A.D."/>
            <person name="Gui C."/>
            <person name="Meng S."/>
            <person name="Li G."/>
            <person name="Viehrig K."/>
            <person name="Ye F."/>
            <person name="Su P."/>
            <person name="Kiefer A.F."/>
            <person name="Nichols A."/>
            <person name="Cepeda A.J."/>
            <person name="Yan W."/>
            <person name="Fan B."/>
            <person name="Jiang Y."/>
            <person name="Adhikari A."/>
            <person name="Zheng C.-J."/>
            <person name="Schuster L."/>
            <person name="Cowan T.M."/>
            <person name="Smanski M.J."/>
            <person name="Chevrette M.G."/>
            <person name="De Carvalho L.P.S."/>
            <person name="Shen B."/>
        </authorList>
    </citation>
    <scope>NUCLEOTIDE SEQUENCE [LARGE SCALE GENOMIC DNA]</scope>
    <source>
        <strain evidence="1 2">NPDC048320</strain>
    </source>
</reference>
<name>A0ABW7BAS0_9ACTN</name>
<comment type="caution">
    <text evidence="1">The sequence shown here is derived from an EMBL/GenBank/DDBJ whole genome shotgun (WGS) entry which is preliminary data.</text>
</comment>
<dbReference type="Proteomes" id="UP001604267">
    <property type="component" value="Unassembled WGS sequence"/>
</dbReference>
<proteinExistence type="predicted"/>
<accession>A0ABW7BAS0</accession>
<dbReference type="RefSeq" id="WP_392820819.1">
    <property type="nucleotide sequence ID" value="NZ_JBICYV010000015.1"/>
</dbReference>
<evidence type="ECO:0000313" key="1">
    <source>
        <dbReference type="EMBL" id="MFG3014287.1"/>
    </source>
</evidence>
<sequence length="62" mass="6681">MDRNTVTDNVIKNVANTLLYLSELRDAATGEGDRDFIASFSAPLVEALEKLEKLGRSTAAPA</sequence>
<protein>
    <submittedName>
        <fullName evidence="1">Uncharacterized protein</fullName>
    </submittedName>
</protein>
<gene>
    <name evidence="1" type="ORF">ACGFZB_28490</name>
</gene>
<dbReference type="EMBL" id="JBICYV010000015">
    <property type="protein sequence ID" value="MFG3014287.1"/>
    <property type="molecule type" value="Genomic_DNA"/>
</dbReference>
<evidence type="ECO:0000313" key="2">
    <source>
        <dbReference type="Proteomes" id="UP001604267"/>
    </source>
</evidence>